<evidence type="ECO:0000313" key="3">
    <source>
        <dbReference type="Proteomes" id="UP000335636"/>
    </source>
</evidence>
<keyword evidence="3" id="KW-1185">Reference proteome</keyword>
<reference evidence="2" key="1">
    <citation type="submission" date="2019-04" db="EMBL/GenBank/DDBJ databases">
        <authorList>
            <person name="Alioto T."/>
            <person name="Alioto T."/>
        </authorList>
    </citation>
    <scope>NUCLEOTIDE SEQUENCE [LARGE SCALE GENOMIC DNA]</scope>
</reference>
<comment type="caution">
    <text evidence="2">The sequence shown here is derived from an EMBL/GenBank/DDBJ whole genome shotgun (WGS) entry which is preliminary data.</text>
</comment>
<sequence>MEIWKGFDETFKSNTESSQQERGAWRTENFSTCFTDHPAAGAGELGEVTKDDTWPNPLQLYLVPDMDDEEDDDEKGKEKDWKISMKKGMRMKVRKMMMKGRKERRMKEKTTN</sequence>
<dbReference type="AlphaFoldDB" id="A0A5E4B5D2"/>
<dbReference type="EMBL" id="CABDUW010000282">
    <property type="protein sequence ID" value="VTJ64814.1"/>
    <property type="molecule type" value="Genomic_DNA"/>
</dbReference>
<proteinExistence type="predicted"/>
<dbReference type="SUPFAM" id="SSF143113">
    <property type="entry name" value="NAP-like"/>
    <property type="match status" value="1"/>
</dbReference>
<accession>A0A5E4B5D2</accession>
<evidence type="ECO:0000256" key="1">
    <source>
        <dbReference type="SAM" id="MobiDB-lite"/>
    </source>
</evidence>
<dbReference type="Proteomes" id="UP000335636">
    <property type="component" value="Unassembled WGS sequence"/>
</dbReference>
<evidence type="ECO:0000313" key="2">
    <source>
        <dbReference type="EMBL" id="VTJ64814.1"/>
    </source>
</evidence>
<gene>
    <name evidence="2" type="ORF">MONAX_5E033396</name>
</gene>
<dbReference type="InterPro" id="IPR037231">
    <property type="entry name" value="NAP-like_sf"/>
</dbReference>
<name>A0A5E4B5D2_MARMO</name>
<feature type="region of interest" description="Disordered" evidence="1">
    <location>
        <begin position="1"/>
        <end position="25"/>
    </location>
</feature>
<organism evidence="2 3">
    <name type="scientific">Marmota monax</name>
    <name type="common">Woodchuck</name>
    <dbReference type="NCBI Taxonomy" id="9995"/>
    <lineage>
        <taxon>Eukaryota</taxon>
        <taxon>Metazoa</taxon>
        <taxon>Chordata</taxon>
        <taxon>Craniata</taxon>
        <taxon>Vertebrata</taxon>
        <taxon>Euteleostomi</taxon>
        <taxon>Mammalia</taxon>
        <taxon>Eutheria</taxon>
        <taxon>Euarchontoglires</taxon>
        <taxon>Glires</taxon>
        <taxon>Rodentia</taxon>
        <taxon>Sciuromorpha</taxon>
        <taxon>Sciuridae</taxon>
        <taxon>Xerinae</taxon>
        <taxon>Marmotini</taxon>
        <taxon>Marmota</taxon>
    </lineage>
</organism>
<feature type="compositionally biased region" description="Basic and acidic residues" evidence="1">
    <location>
        <begin position="1"/>
        <end position="11"/>
    </location>
</feature>
<protein>
    <submittedName>
        <fullName evidence="2">Uncharacterized protein</fullName>
    </submittedName>
</protein>
<feature type="compositionally biased region" description="Polar residues" evidence="1">
    <location>
        <begin position="12"/>
        <end position="21"/>
    </location>
</feature>